<dbReference type="EMBL" id="ML976990">
    <property type="protein sequence ID" value="KAF1956994.1"/>
    <property type="molecule type" value="Genomic_DNA"/>
</dbReference>
<name>A0A6A5TXE0_9PLEO</name>
<evidence type="ECO:0000313" key="2">
    <source>
        <dbReference type="Proteomes" id="UP000800035"/>
    </source>
</evidence>
<organism evidence="1 2">
    <name type="scientific">Byssothecium circinans</name>
    <dbReference type="NCBI Taxonomy" id="147558"/>
    <lineage>
        <taxon>Eukaryota</taxon>
        <taxon>Fungi</taxon>
        <taxon>Dikarya</taxon>
        <taxon>Ascomycota</taxon>
        <taxon>Pezizomycotina</taxon>
        <taxon>Dothideomycetes</taxon>
        <taxon>Pleosporomycetidae</taxon>
        <taxon>Pleosporales</taxon>
        <taxon>Massarineae</taxon>
        <taxon>Massarinaceae</taxon>
        <taxon>Byssothecium</taxon>
    </lineage>
</organism>
<keyword evidence="2" id="KW-1185">Reference proteome</keyword>
<reference evidence="1" key="1">
    <citation type="journal article" date="2020" name="Stud. Mycol.">
        <title>101 Dothideomycetes genomes: a test case for predicting lifestyles and emergence of pathogens.</title>
        <authorList>
            <person name="Haridas S."/>
            <person name="Albert R."/>
            <person name="Binder M."/>
            <person name="Bloem J."/>
            <person name="Labutti K."/>
            <person name="Salamov A."/>
            <person name="Andreopoulos B."/>
            <person name="Baker S."/>
            <person name="Barry K."/>
            <person name="Bills G."/>
            <person name="Bluhm B."/>
            <person name="Cannon C."/>
            <person name="Castanera R."/>
            <person name="Culley D."/>
            <person name="Daum C."/>
            <person name="Ezra D."/>
            <person name="Gonzalez J."/>
            <person name="Henrissat B."/>
            <person name="Kuo A."/>
            <person name="Liang C."/>
            <person name="Lipzen A."/>
            <person name="Lutzoni F."/>
            <person name="Magnuson J."/>
            <person name="Mondo S."/>
            <person name="Nolan M."/>
            <person name="Ohm R."/>
            <person name="Pangilinan J."/>
            <person name="Park H.-J."/>
            <person name="Ramirez L."/>
            <person name="Alfaro M."/>
            <person name="Sun H."/>
            <person name="Tritt A."/>
            <person name="Yoshinaga Y."/>
            <person name="Zwiers L.-H."/>
            <person name="Turgeon B."/>
            <person name="Goodwin S."/>
            <person name="Spatafora J."/>
            <person name="Crous P."/>
            <person name="Grigoriev I."/>
        </authorList>
    </citation>
    <scope>NUCLEOTIDE SEQUENCE</scope>
    <source>
        <strain evidence="1">CBS 675.92</strain>
    </source>
</reference>
<evidence type="ECO:0000313" key="1">
    <source>
        <dbReference type="EMBL" id="KAF1956994.1"/>
    </source>
</evidence>
<proteinExistence type="predicted"/>
<protein>
    <submittedName>
        <fullName evidence="1">Uncharacterized protein</fullName>
    </submittedName>
</protein>
<dbReference type="Proteomes" id="UP000800035">
    <property type="component" value="Unassembled WGS sequence"/>
</dbReference>
<sequence length="75" mass="8444">MLKFPSLSWTPRCDSITFFTVYEIACAPCISAVYQLPCISCLVAFLLALRGTPHATSDLTRTRTRKDTTHHQRPS</sequence>
<dbReference type="AlphaFoldDB" id="A0A6A5TXE0"/>
<accession>A0A6A5TXE0</accession>
<gene>
    <name evidence="1" type="ORF">CC80DRAFT_53144</name>
</gene>